<accession>A0ABX7F1C9</accession>
<sequence>MYASIEEVLEMSDFYVVLSLAVYVAIAAAFVTETYMEGERAGGHWDESRVLGLGMCVIWPVLACAVAAAAIWSSKPLMGLKV</sequence>
<name>A0ABX7F1C9_9HYPH</name>
<gene>
    <name evidence="2" type="ORF">D4A92_22835</name>
</gene>
<evidence type="ECO:0000313" key="3">
    <source>
        <dbReference type="Proteomes" id="UP000596351"/>
    </source>
</evidence>
<evidence type="ECO:0000256" key="1">
    <source>
        <dbReference type="SAM" id="Phobius"/>
    </source>
</evidence>
<keyword evidence="2" id="KW-0614">Plasmid</keyword>
<proteinExistence type="predicted"/>
<evidence type="ECO:0000313" key="2">
    <source>
        <dbReference type="EMBL" id="QRF54357.1"/>
    </source>
</evidence>
<dbReference type="EMBL" id="CP032406">
    <property type="protein sequence ID" value="QRF54357.1"/>
    <property type="molecule type" value="Genomic_DNA"/>
</dbReference>
<feature type="transmembrane region" description="Helical" evidence="1">
    <location>
        <begin position="51"/>
        <end position="72"/>
    </location>
</feature>
<keyword evidence="1" id="KW-1133">Transmembrane helix</keyword>
<reference evidence="2 3" key="1">
    <citation type="submission" date="2018-09" db="EMBL/GenBank/DDBJ databases">
        <title>Rhizobium sp. MAE2-X.</title>
        <authorList>
            <person name="Lee Y."/>
            <person name="Jeon C.O."/>
        </authorList>
    </citation>
    <scope>NUCLEOTIDE SEQUENCE [LARGE SCALE GENOMIC DNA]</scope>
    <source>
        <strain evidence="2 3">MAE2-X</strain>
        <plasmid evidence="2 3">p1</plasmid>
    </source>
</reference>
<keyword evidence="1" id="KW-0812">Transmembrane</keyword>
<dbReference type="Proteomes" id="UP000596351">
    <property type="component" value="Plasmid p1"/>
</dbReference>
<geneLocation type="plasmid" evidence="2 3">
    <name>p1</name>
</geneLocation>
<feature type="transmembrane region" description="Helical" evidence="1">
    <location>
        <begin position="12"/>
        <end position="31"/>
    </location>
</feature>
<keyword evidence="1" id="KW-0472">Membrane</keyword>
<protein>
    <submittedName>
        <fullName evidence="2">Uncharacterized protein</fullName>
    </submittedName>
</protein>
<keyword evidence="3" id="KW-1185">Reference proteome</keyword>
<organism evidence="2 3">
    <name type="scientific">Rhizobium rosettiformans</name>
    <dbReference type="NCBI Taxonomy" id="1368430"/>
    <lineage>
        <taxon>Bacteria</taxon>
        <taxon>Pseudomonadati</taxon>
        <taxon>Pseudomonadota</taxon>
        <taxon>Alphaproteobacteria</taxon>
        <taxon>Hyphomicrobiales</taxon>
        <taxon>Rhizobiaceae</taxon>
        <taxon>Rhizobium/Agrobacterium group</taxon>
        <taxon>Rhizobium</taxon>
    </lineage>
</organism>